<dbReference type="PANTHER" id="PTHR10363:SF2">
    <property type="entry name" value="BLEOMYCIN HYDROLASE"/>
    <property type="match status" value="1"/>
</dbReference>
<dbReference type="GO" id="GO:0043418">
    <property type="term" value="P:homocysteine catabolic process"/>
    <property type="evidence" value="ECO:0007669"/>
    <property type="project" value="TreeGrafter"/>
</dbReference>
<keyword evidence="6" id="KW-0732">Signal</keyword>
<dbReference type="OrthoDB" id="9814054at2"/>
<evidence type="ECO:0000256" key="2">
    <source>
        <dbReference type="ARBA" id="ARBA00022801"/>
    </source>
</evidence>
<accession>A0A2D1U125</accession>
<dbReference type="Proteomes" id="UP000223749">
    <property type="component" value="Chromosome"/>
</dbReference>
<dbReference type="Gene3D" id="3.90.70.10">
    <property type="entry name" value="Cysteine proteinases"/>
    <property type="match status" value="1"/>
</dbReference>
<dbReference type="KEGG" id="pgs:CPT03_01975"/>
<dbReference type="Pfam" id="PF03051">
    <property type="entry name" value="Peptidase_C1_2"/>
    <property type="match status" value="1"/>
</dbReference>
<feature type="active site" evidence="5">
    <location>
        <position position="44"/>
    </location>
</feature>
<feature type="active site" evidence="5">
    <location>
        <position position="303"/>
    </location>
</feature>
<keyword evidence="2 4" id="KW-0378">Hydrolase</keyword>
<keyword evidence="3 4" id="KW-0788">Thiol protease</keyword>
<dbReference type="GO" id="GO:0006508">
    <property type="term" value="P:proteolysis"/>
    <property type="evidence" value="ECO:0007669"/>
    <property type="project" value="UniProtKB-KW"/>
</dbReference>
<organism evidence="7 8">
    <name type="scientific">Pedobacter ginsengisoli</name>
    <dbReference type="NCBI Taxonomy" id="363852"/>
    <lineage>
        <taxon>Bacteria</taxon>
        <taxon>Pseudomonadati</taxon>
        <taxon>Bacteroidota</taxon>
        <taxon>Sphingobacteriia</taxon>
        <taxon>Sphingobacteriales</taxon>
        <taxon>Sphingobacteriaceae</taxon>
        <taxon>Pedobacter</taxon>
    </lineage>
</organism>
<evidence type="ECO:0000256" key="3">
    <source>
        <dbReference type="ARBA" id="ARBA00022807"/>
    </source>
</evidence>
<feature type="signal peptide" evidence="6">
    <location>
        <begin position="1"/>
        <end position="19"/>
    </location>
</feature>
<evidence type="ECO:0000313" key="7">
    <source>
        <dbReference type="EMBL" id="ATP55318.1"/>
    </source>
</evidence>
<evidence type="ECO:0000256" key="4">
    <source>
        <dbReference type="PIRNR" id="PIRNR005700"/>
    </source>
</evidence>
<dbReference type="InterPro" id="IPR038765">
    <property type="entry name" value="Papain-like_cys_pep_sf"/>
</dbReference>
<evidence type="ECO:0000256" key="6">
    <source>
        <dbReference type="SAM" id="SignalP"/>
    </source>
</evidence>
<dbReference type="AlphaFoldDB" id="A0A2D1U125"/>
<keyword evidence="4 7" id="KW-0031">Aminopeptidase</keyword>
<comment type="similarity">
    <text evidence="4">Belongs to the peptidase C1 family.</text>
</comment>
<dbReference type="SUPFAM" id="SSF54001">
    <property type="entry name" value="Cysteine proteinases"/>
    <property type="match status" value="1"/>
</dbReference>
<dbReference type="GO" id="GO:0070005">
    <property type="term" value="F:cysteine-type aminopeptidase activity"/>
    <property type="evidence" value="ECO:0007669"/>
    <property type="project" value="InterPro"/>
</dbReference>
<evidence type="ECO:0000313" key="8">
    <source>
        <dbReference type="Proteomes" id="UP000223749"/>
    </source>
</evidence>
<name>A0A2D1U125_9SPHI</name>
<dbReference type="PIRSF" id="PIRSF005700">
    <property type="entry name" value="PepC"/>
    <property type="match status" value="1"/>
</dbReference>
<keyword evidence="1 4" id="KW-0645">Protease</keyword>
<dbReference type="GO" id="GO:0005737">
    <property type="term" value="C:cytoplasm"/>
    <property type="evidence" value="ECO:0007669"/>
    <property type="project" value="TreeGrafter"/>
</dbReference>
<feature type="chain" id="PRO_5013944454" description="Aminopeptidase" evidence="6">
    <location>
        <begin position="20"/>
        <end position="368"/>
    </location>
</feature>
<keyword evidence="8" id="KW-1185">Reference proteome</keyword>
<dbReference type="RefSeq" id="WP_099437271.1">
    <property type="nucleotide sequence ID" value="NZ_CP024091.1"/>
</dbReference>
<protein>
    <recommendedName>
        <fullName evidence="4">Aminopeptidase</fullName>
    </recommendedName>
</protein>
<evidence type="ECO:0000256" key="5">
    <source>
        <dbReference type="PIRSR" id="PIRSR005700-1"/>
    </source>
</evidence>
<proteinExistence type="inferred from homology"/>
<feature type="active site" evidence="5">
    <location>
        <position position="324"/>
    </location>
</feature>
<sequence>MKKTILFAIGFGFVLSAQAQNNTLKPIKENAATAVKNQGQSGTCWNYSTTSLIESEGIRKGLGELNLSEMFTARNVYIEKAKNYILRQGKAQFGEGGLGHDLVRAISLYGAMPQEAFQGLSGEIPNHTGLETALKTYLDGVLKKRPLDNDWLKGYEQILDEKIGVPPTNFDYKGKSYTAKTFAKDVLKFDADDYVNITSFTHHPYYSQFVLEAPDNFANGSFYNLPLAEMVTMTTTAVKNGYTIMWDADVSSRNFQQQKGYAMLFADTADAKQAELNPDIKEIAYTPELRQQLYENLTTQDDHLMHLIGMEQSANGKVFFKVKNSWGDVGPFKGYIEVSEPYFAINTVSLVVPKAALTKELKGKLGIK</sequence>
<gene>
    <name evidence="7" type="ORF">CPT03_01975</name>
</gene>
<dbReference type="GO" id="GO:0009636">
    <property type="term" value="P:response to toxic substance"/>
    <property type="evidence" value="ECO:0007669"/>
    <property type="project" value="TreeGrafter"/>
</dbReference>
<dbReference type="EMBL" id="CP024091">
    <property type="protein sequence ID" value="ATP55318.1"/>
    <property type="molecule type" value="Genomic_DNA"/>
</dbReference>
<reference evidence="7 8" key="1">
    <citation type="submission" date="2017-10" db="EMBL/GenBank/DDBJ databases">
        <title>Whole genome of Pedobacter ginsengisoli T01R-27 isolated from tomato rhizosphere.</title>
        <authorList>
            <person name="Weon H.-Y."/>
            <person name="Lee S.A."/>
            <person name="Sang M.K."/>
            <person name="Song J."/>
        </authorList>
    </citation>
    <scope>NUCLEOTIDE SEQUENCE [LARGE SCALE GENOMIC DNA]</scope>
    <source>
        <strain evidence="7 8">T01R-27</strain>
    </source>
</reference>
<dbReference type="PANTHER" id="PTHR10363">
    <property type="entry name" value="BLEOMYCIN HYDROLASE"/>
    <property type="match status" value="1"/>
</dbReference>
<dbReference type="InterPro" id="IPR004134">
    <property type="entry name" value="Peptidase_C1B"/>
</dbReference>
<evidence type="ECO:0000256" key="1">
    <source>
        <dbReference type="ARBA" id="ARBA00022670"/>
    </source>
</evidence>